<dbReference type="InterPro" id="IPR029510">
    <property type="entry name" value="Ald_DH_CS_GLU"/>
</dbReference>
<dbReference type="Gene3D" id="3.40.309.10">
    <property type="entry name" value="Aldehyde Dehydrogenase, Chain A, domain 2"/>
    <property type="match status" value="1"/>
</dbReference>
<gene>
    <name evidence="6" type="ORF">SAMN05192534_12121</name>
</gene>
<name>A0A1G8HRX4_9BACI</name>
<dbReference type="PROSITE" id="PS00687">
    <property type="entry name" value="ALDEHYDE_DEHYDR_GLU"/>
    <property type="match status" value="1"/>
</dbReference>
<proteinExistence type="inferred from homology"/>
<evidence type="ECO:0000259" key="5">
    <source>
        <dbReference type="Pfam" id="PF00171"/>
    </source>
</evidence>
<dbReference type="EMBL" id="FNDK01000021">
    <property type="protein sequence ID" value="SDI09374.1"/>
    <property type="molecule type" value="Genomic_DNA"/>
</dbReference>
<protein>
    <submittedName>
        <fullName evidence="6">Aldehyde dehydrogenase (Acceptor)</fullName>
    </submittedName>
</protein>
<dbReference type="STRING" id="568899.SAMN05192534_12121"/>
<evidence type="ECO:0000313" key="6">
    <source>
        <dbReference type="EMBL" id="SDI09374.1"/>
    </source>
</evidence>
<evidence type="ECO:0000313" key="7">
    <source>
        <dbReference type="Proteomes" id="UP000199163"/>
    </source>
</evidence>
<organism evidence="6 7">
    <name type="scientific">Alteribacillus persepolensis</name>
    <dbReference type="NCBI Taxonomy" id="568899"/>
    <lineage>
        <taxon>Bacteria</taxon>
        <taxon>Bacillati</taxon>
        <taxon>Bacillota</taxon>
        <taxon>Bacilli</taxon>
        <taxon>Bacillales</taxon>
        <taxon>Bacillaceae</taxon>
        <taxon>Alteribacillus</taxon>
    </lineage>
</organism>
<dbReference type="AlphaFoldDB" id="A0A1G8HRX4"/>
<dbReference type="FunFam" id="3.40.605.10:FF:000007">
    <property type="entry name" value="NAD/NADP-dependent betaine aldehyde dehydrogenase"/>
    <property type="match status" value="1"/>
</dbReference>
<evidence type="ECO:0000256" key="4">
    <source>
        <dbReference type="RuleBase" id="RU003345"/>
    </source>
</evidence>
<feature type="active site" evidence="3">
    <location>
        <position position="266"/>
    </location>
</feature>
<dbReference type="InterPro" id="IPR016160">
    <property type="entry name" value="Ald_DH_CS_CYS"/>
</dbReference>
<dbReference type="Pfam" id="PF00171">
    <property type="entry name" value="Aldedh"/>
    <property type="match status" value="1"/>
</dbReference>
<evidence type="ECO:0000256" key="2">
    <source>
        <dbReference type="ARBA" id="ARBA00023002"/>
    </source>
</evidence>
<dbReference type="PANTHER" id="PTHR11699">
    <property type="entry name" value="ALDEHYDE DEHYDROGENASE-RELATED"/>
    <property type="match status" value="1"/>
</dbReference>
<dbReference type="RefSeq" id="WP_091275304.1">
    <property type="nucleotide sequence ID" value="NZ_FNDK01000021.1"/>
</dbReference>
<reference evidence="6 7" key="1">
    <citation type="submission" date="2016-10" db="EMBL/GenBank/DDBJ databases">
        <authorList>
            <person name="de Groot N.N."/>
        </authorList>
    </citation>
    <scope>NUCLEOTIDE SEQUENCE [LARGE SCALE GENOMIC DNA]</scope>
    <source>
        <strain evidence="6 7">DSM 21632</strain>
    </source>
</reference>
<dbReference type="PROSITE" id="PS00070">
    <property type="entry name" value="ALDEHYDE_DEHYDR_CYS"/>
    <property type="match status" value="1"/>
</dbReference>
<accession>A0A1G8HRX4</accession>
<dbReference type="InterPro" id="IPR016163">
    <property type="entry name" value="Ald_DH_C"/>
</dbReference>
<dbReference type="InterPro" id="IPR016162">
    <property type="entry name" value="Ald_DH_N"/>
</dbReference>
<dbReference type="InterPro" id="IPR016161">
    <property type="entry name" value="Ald_DH/histidinol_DH"/>
</dbReference>
<comment type="similarity">
    <text evidence="1 4">Belongs to the aldehyde dehydrogenase family.</text>
</comment>
<keyword evidence="2 4" id="KW-0560">Oxidoreductase</keyword>
<evidence type="ECO:0000256" key="1">
    <source>
        <dbReference type="ARBA" id="ARBA00009986"/>
    </source>
</evidence>
<dbReference type="Proteomes" id="UP000199163">
    <property type="component" value="Unassembled WGS sequence"/>
</dbReference>
<keyword evidence="7" id="KW-1185">Reference proteome</keyword>
<feature type="domain" description="Aldehyde dehydrogenase" evidence="5">
    <location>
        <begin position="28"/>
        <end position="492"/>
    </location>
</feature>
<dbReference type="InterPro" id="IPR015590">
    <property type="entry name" value="Aldehyde_DH_dom"/>
</dbReference>
<sequence>MATMTALNSKVAEFTATPKQMFIDGKFVDALSGKRFTTYNPATGEAITSVPEAGKEDVDLAVQAARKAFDGGPWPKTKPAERSRLLHKLADLIEENIEELTQMETLDNGIPLEGAKNFVMASVGHLRYYAGWPSIIKGDTVPNNIPGELFNYTRREPIGVCGQIIPWNSPIVNAVMKIAAPVACGNTVVLKTAEQTPLSGVRLAELIQEAGFPDGVINIISGFGTIAGAALTEHLGVDKIAFTGSTEVGKQVMRSSAVNVKKVSLELGGKSANIIFADADYDQAIANAANAIFWNSGQVCCAGSRLFVEKKIYDRFVSDLVEYSKNYRVGNGFNPESVLGPLVSKDQLERVNRYRDLAKQEGSEVLEGGSGDEKELSAGYFVKPTVLANVNNDMCVAQEEIFGPVVGALPFETVDEVVDLANQTQYGLGGGVCTTDVRKAHRVAHAMRTGNVWVNTYNVIDATSPFGGYKQSGIGRENGSAAIDMYTEIKNVWVNLD</sequence>
<dbReference type="SUPFAM" id="SSF53720">
    <property type="entry name" value="ALDH-like"/>
    <property type="match status" value="1"/>
</dbReference>
<dbReference type="OrthoDB" id="9762913at2"/>
<dbReference type="FunFam" id="3.40.605.10:FF:000026">
    <property type="entry name" value="Aldehyde dehydrogenase, putative"/>
    <property type="match status" value="1"/>
</dbReference>
<dbReference type="GO" id="GO:0016620">
    <property type="term" value="F:oxidoreductase activity, acting on the aldehyde or oxo group of donors, NAD or NADP as acceptor"/>
    <property type="evidence" value="ECO:0007669"/>
    <property type="project" value="InterPro"/>
</dbReference>
<dbReference type="FunFam" id="3.40.309.10:FF:000012">
    <property type="entry name" value="Betaine aldehyde dehydrogenase"/>
    <property type="match status" value="1"/>
</dbReference>
<dbReference type="Gene3D" id="3.40.605.10">
    <property type="entry name" value="Aldehyde Dehydrogenase, Chain A, domain 1"/>
    <property type="match status" value="1"/>
</dbReference>
<evidence type="ECO:0000256" key="3">
    <source>
        <dbReference type="PROSITE-ProRule" id="PRU10007"/>
    </source>
</evidence>